<evidence type="ECO:0000313" key="8">
    <source>
        <dbReference type="Proteomes" id="UP000604825"/>
    </source>
</evidence>
<evidence type="ECO:0008006" key="9">
    <source>
        <dbReference type="Google" id="ProtNLM"/>
    </source>
</evidence>
<protein>
    <recommendedName>
        <fullName evidence="9">Coiled-coil domain-containing protein 16</fullName>
    </recommendedName>
</protein>
<evidence type="ECO:0000256" key="4">
    <source>
        <dbReference type="ARBA" id="ARBA00022833"/>
    </source>
</evidence>
<keyword evidence="5" id="KW-0539">Nucleus</keyword>
<feature type="region of interest" description="Disordered" evidence="6">
    <location>
        <begin position="201"/>
        <end position="220"/>
    </location>
</feature>
<accession>A0A811SFM7</accession>
<dbReference type="EMBL" id="CAJGYO010000019">
    <property type="protein sequence ID" value="CAD6339615.1"/>
    <property type="molecule type" value="Genomic_DNA"/>
</dbReference>
<feature type="compositionally biased region" description="Polar residues" evidence="6">
    <location>
        <begin position="86"/>
        <end position="114"/>
    </location>
</feature>
<dbReference type="AlphaFoldDB" id="A0A811SFM7"/>
<evidence type="ECO:0000256" key="5">
    <source>
        <dbReference type="ARBA" id="ARBA00023242"/>
    </source>
</evidence>
<dbReference type="GO" id="GO:0044773">
    <property type="term" value="P:mitotic DNA damage checkpoint signaling"/>
    <property type="evidence" value="ECO:0007669"/>
    <property type="project" value="TreeGrafter"/>
</dbReference>
<dbReference type="PANTHER" id="PTHR13278:SF0">
    <property type="entry name" value="ZINC FINGER PROTEIN 830"/>
    <property type="match status" value="1"/>
</dbReference>
<feature type="compositionally biased region" description="Low complexity" evidence="6">
    <location>
        <begin position="65"/>
        <end position="74"/>
    </location>
</feature>
<reference evidence="7" key="1">
    <citation type="submission" date="2020-10" db="EMBL/GenBank/DDBJ databases">
        <authorList>
            <person name="Han B."/>
            <person name="Lu T."/>
            <person name="Zhao Q."/>
            <person name="Huang X."/>
            <person name="Zhao Y."/>
        </authorList>
    </citation>
    <scope>NUCLEOTIDE SEQUENCE</scope>
</reference>
<evidence type="ECO:0000256" key="3">
    <source>
        <dbReference type="ARBA" id="ARBA00022771"/>
    </source>
</evidence>
<feature type="region of interest" description="Disordered" evidence="6">
    <location>
        <begin position="300"/>
        <end position="343"/>
    </location>
</feature>
<comment type="caution">
    <text evidence="7">The sequence shown here is derived from an EMBL/GenBank/DDBJ whole genome shotgun (WGS) entry which is preliminary data.</text>
</comment>
<gene>
    <name evidence="7" type="ORF">NCGR_LOCUS63713</name>
</gene>
<evidence type="ECO:0000256" key="6">
    <source>
        <dbReference type="SAM" id="MobiDB-lite"/>
    </source>
</evidence>
<name>A0A811SFM7_9POAL</name>
<comment type="subcellular location">
    <subcellularLocation>
        <location evidence="1">Nucleus</location>
    </subcellularLocation>
</comment>
<dbReference type="GO" id="GO:0008270">
    <property type="term" value="F:zinc ion binding"/>
    <property type="evidence" value="ECO:0007669"/>
    <property type="project" value="UniProtKB-KW"/>
</dbReference>
<dbReference type="GO" id="GO:0003676">
    <property type="term" value="F:nucleic acid binding"/>
    <property type="evidence" value="ECO:0007669"/>
    <property type="project" value="InterPro"/>
</dbReference>
<feature type="region of interest" description="Disordered" evidence="6">
    <location>
        <begin position="61"/>
        <end position="123"/>
    </location>
</feature>
<keyword evidence="8" id="KW-1185">Reference proteome</keyword>
<sequence length="343" mass="38492">MDQRKAIFRAKLRETKEKQQRRIDPALVRYNEFDQPICRVCNITLKPEALWPAHQVSRKHHEAKAATAKAATGAGSRGSIAKQEQPLESQKQKSSTLPTNFFDNQGTKRQSDYTGSKGRSMRREVAVIQPKTIGASIDKSSVRMDQMSKKGSQSNTSVKGILPGNFFDYGEEDEAPTPVPKDLSTSQNVASSIHTKVKVACNPNEPSSETAQAKGSLPEGFFDNKDADLRARGIQPQKVDMNDAYKEFEKEIPEDLQEVDDRLEEEEIDAAAEREEYLTLEQQEYRQQVDMLKKQLLESKAARSAKVNSKPTGMDMESSTDSSSDEDDDSTDFSVDWRAQHLK</sequence>
<keyword evidence="4" id="KW-0862">Zinc</keyword>
<dbReference type="InterPro" id="IPR040050">
    <property type="entry name" value="ZNF830-like"/>
</dbReference>
<dbReference type="OrthoDB" id="77607at2759"/>
<dbReference type="GO" id="GO:0005681">
    <property type="term" value="C:spliceosomal complex"/>
    <property type="evidence" value="ECO:0007669"/>
    <property type="project" value="InterPro"/>
</dbReference>
<organism evidence="7 8">
    <name type="scientific">Miscanthus lutarioriparius</name>
    <dbReference type="NCBI Taxonomy" id="422564"/>
    <lineage>
        <taxon>Eukaryota</taxon>
        <taxon>Viridiplantae</taxon>
        <taxon>Streptophyta</taxon>
        <taxon>Embryophyta</taxon>
        <taxon>Tracheophyta</taxon>
        <taxon>Spermatophyta</taxon>
        <taxon>Magnoliopsida</taxon>
        <taxon>Liliopsida</taxon>
        <taxon>Poales</taxon>
        <taxon>Poaceae</taxon>
        <taxon>PACMAD clade</taxon>
        <taxon>Panicoideae</taxon>
        <taxon>Andropogonodae</taxon>
        <taxon>Andropogoneae</taxon>
        <taxon>Saccharinae</taxon>
        <taxon>Miscanthus</taxon>
    </lineage>
</organism>
<evidence type="ECO:0000256" key="2">
    <source>
        <dbReference type="ARBA" id="ARBA00022723"/>
    </source>
</evidence>
<keyword evidence="3" id="KW-0863">Zinc-finger</keyword>
<evidence type="ECO:0000256" key="1">
    <source>
        <dbReference type="ARBA" id="ARBA00004123"/>
    </source>
</evidence>
<keyword evidence="2" id="KW-0479">Metal-binding</keyword>
<dbReference type="Proteomes" id="UP000604825">
    <property type="component" value="Unassembled WGS sequence"/>
</dbReference>
<dbReference type="PANTHER" id="PTHR13278">
    <property type="entry name" value="ZINC FINGER PROTEIN 830"/>
    <property type="match status" value="1"/>
</dbReference>
<feature type="compositionally biased region" description="Polar residues" evidence="6">
    <location>
        <begin position="204"/>
        <end position="213"/>
    </location>
</feature>
<proteinExistence type="predicted"/>
<dbReference type="GO" id="GO:0033260">
    <property type="term" value="P:nuclear DNA replication"/>
    <property type="evidence" value="ECO:0007669"/>
    <property type="project" value="TreeGrafter"/>
</dbReference>
<dbReference type="GO" id="GO:0033314">
    <property type="term" value="P:mitotic DNA replication checkpoint signaling"/>
    <property type="evidence" value="ECO:0007669"/>
    <property type="project" value="TreeGrafter"/>
</dbReference>
<evidence type="ECO:0000313" key="7">
    <source>
        <dbReference type="EMBL" id="CAD6339615.1"/>
    </source>
</evidence>